<dbReference type="Pfam" id="PF14602">
    <property type="entry name" value="Hexapep_2"/>
    <property type="match status" value="1"/>
</dbReference>
<dbReference type="PANTHER" id="PTHR43300:SF4">
    <property type="entry name" value="ACYL-[ACYL-CARRIER-PROTEIN]--UDP-N-ACETYLGLUCOSAMINE O-ACYLTRANSFERASE"/>
    <property type="match status" value="1"/>
</dbReference>
<dbReference type="Gene3D" id="2.60.120.10">
    <property type="entry name" value="Jelly Rolls"/>
    <property type="match status" value="1"/>
</dbReference>
<keyword evidence="7" id="KW-0012">Acyltransferase</keyword>
<organism evidence="9 10">
    <name type="scientific">Pseudomonas machongensis</name>
    <dbReference type="NCBI Taxonomy" id="3110229"/>
    <lineage>
        <taxon>Bacteria</taxon>
        <taxon>Pseudomonadati</taxon>
        <taxon>Pseudomonadota</taxon>
        <taxon>Gammaproteobacteria</taxon>
        <taxon>Pseudomonadales</taxon>
        <taxon>Pseudomonadaceae</taxon>
        <taxon>Pseudomonas</taxon>
    </lineage>
</organism>
<dbReference type="SUPFAM" id="SSF51182">
    <property type="entry name" value="RmlC-like cupins"/>
    <property type="match status" value="1"/>
</dbReference>
<keyword evidence="4" id="KW-0808">Transferase</keyword>
<keyword evidence="6" id="KW-0443">Lipid metabolism</keyword>
<dbReference type="Proteomes" id="UP001302573">
    <property type="component" value="Unassembled WGS sequence"/>
</dbReference>
<dbReference type="PANTHER" id="PTHR43300">
    <property type="entry name" value="ACETYLTRANSFERASE"/>
    <property type="match status" value="1"/>
</dbReference>
<dbReference type="CDD" id="cd03358">
    <property type="entry name" value="LbH_WxcM_N_like"/>
    <property type="match status" value="1"/>
</dbReference>
<dbReference type="Pfam" id="PF00132">
    <property type="entry name" value="Hexapep"/>
    <property type="match status" value="1"/>
</dbReference>
<keyword evidence="2" id="KW-0444">Lipid biosynthesis</keyword>
<evidence type="ECO:0000256" key="3">
    <source>
        <dbReference type="ARBA" id="ARBA00022556"/>
    </source>
</evidence>
<dbReference type="InterPro" id="IPR011051">
    <property type="entry name" value="RmlC_Cupin_sf"/>
</dbReference>
<evidence type="ECO:0000313" key="10">
    <source>
        <dbReference type="Proteomes" id="UP001302573"/>
    </source>
</evidence>
<evidence type="ECO:0000313" key="9">
    <source>
        <dbReference type="EMBL" id="MEA5669849.1"/>
    </source>
</evidence>
<dbReference type="InterPro" id="IPR018357">
    <property type="entry name" value="Hexapep_transf_CS"/>
</dbReference>
<evidence type="ECO:0000256" key="7">
    <source>
        <dbReference type="ARBA" id="ARBA00023315"/>
    </source>
</evidence>
<evidence type="ECO:0000256" key="2">
    <source>
        <dbReference type="ARBA" id="ARBA00022516"/>
    </source>
</evidence>
<accession>A0ABU5V917</accession>
<dbReference type="InterPro" id="IPR050179">
    <property type="entry name" value="Trans_hexapeptide_repeat"/>
</dbReference>
<comment type="similarity">
    <text evidence="1">Belongs to the transferase hexapeptide repeat family.</text>
</comment>
<name>A0ABU5V917_9PSED</name>
<dbReference type="SUPFAM" id="SSF51161">
    <property type="entry name" value="Trimeric LpxA-like enzymes"/>
    <property type="match status" value="1"/>
</dbReference>
<evidence type="ECO:0000256" key="5">
    <source>
        <dbReference type="ARBA" id="ARBA00022737"/>
    </source>
</evidence>
<evidence type="ECO:0000259" key="8">
    <source>
        <dbReference type="Pfam" id="PF05523"/>
    </source>
</evidence>
<dbReference type="EMBL" id="JAYFUI010000033">
    <property type="protein sequence ID" value="MEA5669849.1"/>
    <property type="molecule type" value="Genomic_DNA"/>
</dbReference>
<dbReference type="PROSITE" id="PS00101">
    <property type="entry name" value="HEXAPEP_TRANSFERASES"/>
    <property type="match status" value="1"/>
</dbReference>
<dbReference type="InterPro" id="IPR011004">
    <property type="entry name" value="Trimer_LpxA-like_sf"/>
</dbReference>
<keyword evidence="3" id="KW-0441">Lipid A biosynthesis</keyword>
<keyword evidence="10" id="KW-1185">Reference proteome</keyword>
<comment type="caution">
    <text evidence="9">The sequence shown here is derived from an EMBL/GenBank/DDBJ whole genome shotgun (WGS) entry which is preliminary data.</text>
</comment>
<proteinExistence type="inferred from homology"/>
<evidence type="ECO:0000256" key="6">
    <source>
        <dbReference type="ARBA" id="ARBA00023098"/>
    </source>
</evidence>
<dbReference type="InterPro" id="IPR001451">
    <property type="entry name" value="Hexapep"/>
</dbReference>
<dbReference type="InterPro" id="IPR014710">
    <property type="entry name" value="RmlC-like_jellyroll"/>
</dbReference>
<sequence length="287" mass="31430">MSLVEFLDIQVRGDERGYLNVLEENGNVPFEVKRVYYLTSTKLGVSRGFHAHKELEQVAVCVSGQCRMLLSDGQTEESVLLDAPDKAVRIRKMIWHEMHDFSEDCVLLVLASDHYDEGDYIRNHDEFLRRASGVKIHPLADVHTDDIGHGSRIWQYVVVMSGARIGSDCNLCAHVLVEGDVVIGDRVTLKSGVFLWDGTRIEDDVFIGPNATFTNDPMPRSKVYPDAFQGIVVKQGASIGANATLLPGITIGKGAMVGAGAVVTKSVPDFAVVVGNPAKVIRTLSHD</sequence>
<keyword evidence="5" id="KW-0677">Repeat</keyword>
<dbReference type="Pfam" id="PF05523">
    <property type="entry name" value="FdtA"/>
    <property type="match status" value="1"/>
</dbReference>
<gene>
    <name evidence="9" type="ORF">VA602_00685</name>
</gene>
<evidence type="ECO:0000256" key="1">
    <source>
        <dbReference type="ARBA" id="ARBA00007274"/>
    </source>
</evidence>
<dbReference type="CDD" id="cd20292">
    <property type="entry name" value="cupin_QdtA-like"/>
    <property type="match status" value="1"/>
</dbReference>
<dbReference type="RefSeq" id="WP_323452198.1">
    <property type="nucleotide sequence ID" value="NZ_JAYFUI010000033.1"/>
</dbReference>
<dbReference type="Gene3D" id="2.160.10.10">
    <property type="entry name" value="Hexapeptide repeat proteins"/>
    <property type="match status" value="1"/>
</dbReference>
<protein>
    <submittedName>
        <fullName evidence="9">WxcM-like domain-containing protein</fullName>
    </submittedName>
</protein>
<evidence type="ECO:0000256" key="4">
    <source>
        <dbReference type="ARBA" id="ARBA00022679"/>
    </source>
</evidence>
<feature type="domain" description="Sugar 3,4-ketoisomerase QdtA cupin" evidence="8">
    <location>
        <begin position="5"/>
        <end position="129"/>
    </location>
</feature>
<reference evidence="9 10" key="1">
    <citation type="submission" date="2023-12" db="EMBL/GenBank/DDBJ databases">
        <title>Pseudomonas machongensis sp. nov., isolated from wilted pepper plants (Capsicum annuum).</title>
        <authorList>
            <person name="Qiu M."/>
            <person name="Li Y."/>
            <person name="Liu Q."/>
            <person name="Zhang X."/>
            <person name="Huang Y."/>
            <person name="Guo R."/>
            <person name="Hu M."/>
            <person name="Zhou J."/>
            <person name="Zhou X."/>
        </authorList>
    </citation>
    <scope>NUCLEOTIDE SEQUENCE [LARGE SCALE GENOMIC DNA]</scope>
    <source>
        <strain evidence="9 10">MH2</strain>
    </source>
</reference>
<dbReference type="InterPro" id="IPR008894">
    <property type="entry name" value="QdtA_cupin_dom"/>
</dbReference>